<dbReference type="GO" id="GO:0016829">
    <property type="term" value="F:lyase activity"/>
    <property type="evidence" value="ECO:0007669"/>
    <property type="project" value="UniProtKB-KW"/>
</dbReference>
<dbReference type="Gene3D" id="3.90.226.10">
    <property type="entry name" value="2-enoyl-CoA Hydratase, Chain A, domain 1"/>
    <property type="match status" value="1"/>
</dbReference>
<dbReference type="FunFam" id="3.90.226.10:FF:000009">
    <property type="entry name" value="Carnitinyl-CoA dehydratase"/>
    <property type="match status" value="1"/>
</dbReference>
<dbReference type="EMBL" id="JACIJP010000001">
    <property type="protein sequence ID" value="MBB6123354.1"/>
    <property type="molecule type" value="Genomic_DNA"/>
</dbReference>
<keyword evidence="5" id="KW-1185">Reference proteome</keyword>
<dbReference type="Proteomes" id="UP000552700">
    <property type="component" value="Unassembled WGS sequence"/>
</dbReference>
<dbReference type="Pfam" id="PF00378">
    <property type="entry name" value="ECH_1"/>
    <property type="match status" value="1"/>
</dbReference>
<dbReference type="PANTHER" id="PTHR11941">
    <property type="entry name" value="ENOYL-COA HYDRATASE-RELATED"/>
    <property type="match status" value="1"/>
</dbReference>
<evidence type="ECO:0000313" key="5">
    <source>
        <dbReference type="Proteomes" id="UP000552700"/>
    </source>
</evidence>
<dbReference type="InterPro" id="IPR018376">
    <property type="entry name" value="Enoyl-CoA_hyd/isom_CS"/>
</dbReference>
<dbReference type="AlphaFoldDB" id="A0A841IY77"/>
<dbReference type="CDD" id="cd06558">
    <property type="entry name" value="crotonase-like"/>
    <property type="match status" value="1"/>
</dbReference>
<name>A0A841IY77_9SPHN</name>
<evidence type="ECO:0000256" key="1">
    <source>
        <dbReference type="ARBA" id="ARBA00005254"/>
    </source>
</evidence>
<sequence length="266" mass="28372">MSQQDVHSEVSDVVLRSTPCEGVALLRLNRPEKLNALSLELRRTLAHHLDAAEADPRIAAIVIAGDERAFAAGADLAELVDLEPGDRRFDDLRVAWDAMALCTKPIIAAVRGFALGGGFELALQCDLIVAGEGARFGLPEPKVGIVPGAGGMQRLARIVGRQQAMLWLLTGDMIDAATAAARGIVSHVVADDGVEARALELATRAVTMAPGVMTIVKKALRLSENSFVGDAVAAERPWFEDLFGKPHQRDAMMKILSRSGNPKAAR</sequence>
<proteinExistence type="inferred from homology"/>
<dbReference type="PANTHER" id="PTHR11941:SF54">
    <property type="entry name" value="ENOYL-COA HYDRATASE, MITOCHONDRIAL"/>
    <property type="match status" value="1"/>
</dbReference>
<dbReference type="GO" id="GO:0006635">
    <property type="term" value="P:fatty acid beta-oxidation"/>
    <property type="evidence" value="ECO:0007669"/>
    <property type="project" value="TreeGrafter"/>
</dbReference>
<evidence type="ECO:0000313" key="4">
    <source>
        <dbReference type="EMBL" id="MBB6123354.1"/>
    </source>
</evidence>
<dbReference type="InterPro" id="IPR001753">
    <property type="entry name" value="Enoyl-CoA_hydra/iso"/>
</dbReference>
<reference evidence="4 5" key="1">
    <citation type="submission" date="2020-08" db="EMBL/GenBank/DDBJ databases">
        <title>Genomic Encyclopedia of Type Strains, Phase IV (KMG-IV): sequencing the most valuable type-strain genomes for metagenomic binning, comparative biology and taxonomic classification.</title>
        <authorList>
            <person name="Goeker M."/>
        </authorList>
    </citation>
    <scope>NUCLEOTIDE SEQUENCE [LARGE SCALE GENOMIC DNA]</scope>
    <source>
        <strain evidence="4 5">DSM 102255</strain>
    </source>
</reference>
<organism evidence="4 5">
    <name type="scientific">Sphingobium subterraneum</name>
    <dbReference type="NCBI Taxonomy" id="627688"/>
    <lineage>
        <taxon>Bacteria</taxon>
        <taxon>Pseudomonadati</taxon>
        <taxon>Pseudomonadota</taxon>
        <taxon>Alphaproteobacteria</taxon>
        <taxon>Sphingomonadales</taxon>
        <taxon>Sphingomonadaceae</taxon>
        <taxon>Sphingobium</taxon>
    </lineage>
</organism>
<dbReference type="RefSeq" id="WP_184078200.1">
    <property type="nucleotide sequence ID" value="NZ_JACIJP010000001.1"/>
</dbReference>
<dbReference type="PROSITE" id="PS00166">
    <property type="entry name" value="ENOYL_COA_HYDRATASE"/>
    <property type="match status" value="1"/>
</dbReference>
<comment type="similarity">
    <text evidence="1 3">Belongs to the enoyl-CoA hydratase/isomerase family.</text>
</comment>
<protein>
    <submittedName>
        <fullName evidence="4">Enoyl-CoA hydratase/carnithine racemase</fullName>
    </submittedName>
</protein>
<comment type="caution">
    <text evidence="4">The sequence shown here is derived from an EMBL/GenBank/DDBJ whole genome shotgun (WGS) entry which is preliminary data.</text>
</comment>
<gene>
    <name evidence="4" type="ORF">FHS92_001061</name>
</gene>
<accession>A0A841IY77</accession>
<evidence type="ECO:0000256" key="2">
    <source>
        <dbReference type="ARBA" id="ARBA00023239"/>
    </source>
</evidence>
<keyword evidence="2" id="KW-0456">Lyase</keyword>
<evidence type="ECO:0000256" key="3">
    <source>
        <dbReference type="RuleBase" id="RU003707"/>
    </source>
</evidence>
<dbReference type="SUPFAM" id="SSF52096">
    <property type="entry name" value="ClpP/crotonase"/>
    <property type="match status" value="1"/>
</dbReference>
<dbReference type="InterPro" id="IPR029045">
    <property type="entry name" value="ClpP/crotonase-like_dom_sf"/>
</dbReference>